<dbReference type="AlphaFoldDB" id="A0A3M7PUS3"/>
<dbReference type="EMBL" id="REGN01008721">
    <property type="protein sequence ID" value="RNA02896.1"/>
    <property type="molecule type" value="Genomic_DNA"/>
</dbReference>
<dbReference type="Proteomes" id="UP000276133">
    <property type="component" value="Unassembled WGS sequence"/>
</dbReference>
<evidence type="ECO:0000313" key="2">
    <source>
        <dbReference type="EMBL" id="RNA02896.1"/>
    </source>
</evidence>
<organism evidence="2 3">
    <name type="scientific">Brachionus plicatilis</name>
    <name type="common">Marine rotifer</name>
    <name type="synonym">Brachionus muelleri</name>
    <dbReference type="NCBI Taxonomy" id="10195"/>
    <lineage>
        <taxon>Eukaryota</taxon>
        <taxon>Metazoa</taxon>
        <taxon>Spiralia</taxon>
        <taxon>Gnathifera</taxon>
        <taxon>Rotifera</taxon>
        <taxon>Eurotatoria</taxon>
        <taxon>Monogononta</taxon>
        <taxon>Pseudotrocha</taxon>
        <taxon>Ploima</taxon>
        <taxon>Brachionidae</taxon>
        <taxon>Brachionus</taxon>
    </lineage>
</organism>
<keyword evidence="1" id="KW-1133">Transmembrane helix</keyword>
<keyword evidence="1" id="KW-0472">Membrane</keyword>
<protein>
    <submittedName>
        <fullName evidence="2">Uncharacterized protein</fullName>
    </submittedName>
</protein>
<feature type="transmembrane region" description="Helical" evidence="1">
    <location>
        <begin position="7"/>
        <end position="29"/>
    </location>
</feature>
<reference evidence="2 3" key="1">
    <citation type="journal article" date="2018" name="Sci. Rep.">
        <title>Genomic signatures of local adaptation to the degree of environmental predictability in rotifers.</title>
        <authorList>
            <person name="Franch-Gras L."/>
            <person name="Hahn C."/>
            <person name="Garcia-Roger E.M."/>
            <person name="Carmona M.J."/>
            <person name="Serra M."/>
            <person name="Gomez A."/>
        </authorList>
    </citation>
    <scope>NUCLEOTIDE SEQUENCE [LARGE SCALE GENOMIC DNA]</scope>
    <source>
        <strain evidence="2">HYR1</strain>
    </source>
</reference>
<proteinExistence type="predicted"/>
<evidence type="ECO:0000256" key="1">
    <source>
        <dbReference type="SAM" id="Phobius"/>
    </source>
</evidence>
<comment type="caution">
    <text evidence="2">The sequence shown here is derived from an EMBL/GenBank/DDBJ whole genome shotgun (WGS) entry which is preliminary data.</text>
</comment>
<name>A0A3M7PUS3_BRAPC</name>
<gene>
    <name evidence="2" type="ORF">BpHYR1_029149</name>
</gene>
<evidence type="ECO:0000313" key="3">
    <source>
        <dbReference type="Proteomes" id="UP000276133"/>
    </source>
</evidence>
<keyword evidence="3" id="KW-1185">Reference proteome</keyword>
<keyword evidence="1" id="KW-0812">Transmembrane</keyword>
<accession>A0A3M7PUS3</accession>
<sequence>MRYPGLVRPLAIVVCYWGIVRHLIVVFFWDEGDYLLGLDEGKKQEKSFHQKLSIGAQLSEMTQVTEVDHLDQVDQVY</sequence>